<dbReference type="OrthoDB" id="440375at2759"/>
<dbReference type="Proteomes" id="UP000186817">
    <property type="component" value="Unassembled WGS sequence"/>
</dbReference>
<feature type="region of interest" description="Disordered" evidence="2">
    <location>
        <begin position="407"/>
        <end position="502"/>
    </location>
</feature>
<gene>
    <name evidence="3" type="ORF">AK812_SmicGene22221</name>
</gene>
<dbReference type="AlphaFoldDB" id="A0A1Q9DKD6"/>
<feature type="compositionally biased region" description="Acidic residues" evidence="2">
    <location>
        <begin position="443"/>
        <end position="453"/>
    </location>
</feature>
<feature type="compositionally biased region" description="Low complexity" evidence="2">
    <location>
        <begin position="331"/>
        <end position="390"/>
    </location>
</feature>
<name>A0A1Q9DKD6_SYMMI</name>
<proteinExistence type="predicted"/>
<evidence type="ECO:0000256" key="2">
    <source>
        <dbReference type="SAM" id="MobiDB-lite"/>
    </source>
</evidence>
<organism evidence="3 4">
    <name type="scientific">Symbiodinium microadriaticum</name>
    <name type="common">Dinoflagellate</name>
    <name type="synonym">Zooxanthella microadriatica</name>
    <dbReference type="NCBI Taxonomy" id="2951"/>
    <lineage>
        <taxon>Eukaryota</taxon>
        <taxon>Sar</taxon>
        <taxon>Alveolata</taxon>
        <taxon>Dinophyceae</taxon>
        <taxon>Suessiales</taxon>
        <taxon>Symbiodiniaceae</taxon>
        <taxon>Symbiodinium</taxon>
    </lineage>
</organism>
<sequence>MRTADAALHVFCSALSVIRIYSRPFTCRRELAGIAKFPSRGAAERQRQLRGCMRQLRAVLRGSVLIAQLLFATFFLQGCDDEQEEESHPPAAVKDAHQVEDLAAKEDSRGEQSALDRVPIVERLPRSAHEEAWGFGRTSQSRSGPSTQLVLVNASSVKRDAKPGQGDKLLDHERAFERALMSGSDASREVHMMVADHYLQDYYKHTSTTTTTTTTTTTNTTTTTSTVKKYYKNSTGSAIDSSWKSKRTRRTTTSTTTTRTVAPVDEVLLTNVPAIKVGESNETDENLSFAPPPPPLLAEELSNERSKRLVPQDFTKDVLDKGSPGGTWSPATFSAEDAAAAARATEGSEDVTSTSSTSPVTSTSSNATTTTTSETPHPSTTASSASETPTTITTTAVQILASEPLVKAAGEETKESRDAGQLAEEARAKEEALAKQSTSTEPSDSDEDEESEDSSSASEKTEATDDDEDDAEAQSIMQLHGQPAQESYEVDPRLQAESMSRVHRLQQDRAALLELQLRQDQQLDELRRRLQRHQEKELERFHQQQQKELEVLRLESEASQWNAMPSMDQEHAHARHRHGSRKMGQWLQEIVDSSKL</sequence>
<evidence type="ECO:0000313" key="4">
    <source>
        <dbReference type="Proteomes" id="UP000186817"/>
    </source>
</evidence>
<feature type="region of interest" description="Disordered" evidence="2">
    <location>
        <begin position="277"/>
        <end position="390"/>
    </location>
</feature>
<protein>
    <submittedName>
        <fullName evidence="3">Uncharacterized protein</fullName>
    </submittedName>
</protein>
<reference evidence="3 4" key="1">
    <citation type="submission" date="2016-02" db="EMBL/GenBank/DDBJ databases">
        <title>Genome analysis of coral dinoflagellate symbionts highlights evolutionary adaptations to a symbiotic lifestyle.</title>
        <authorList>
            <person name="Aranda M."/>
            <person name="Li Y."/>
            <person name="Liew Y.J."/>
            <person name="Baumgarten S."/>
            <person name="Simakov O."/>
            <person name="Wilson M."/>
            <person name="Piel J."/>
            <person name="Ashoor H."/>
            <person name="Bougouffa S."/>
            <person name="Bajic V.B."/>
            <person name="Ryu T."/>
            <person name="Ravasi T."/>
            <person name="Bayer T."/>
            <person name="Micklem G."/>
            <person name="Kim H."/>
            <person name="Bhak J."/>
            <person name="Lajeunesse T.C."/>
            <person name="Voolstra C.R."/>
        </authorList>
    </citation>
    <scope>NUCLEOTIDE SEQUENCE [LARGE SCALE GENOMIC DNA]</scope>
    <source>
        <strain evidence="3 4">CCMP2467</strain>
    </source>
</reference>
<accession>A0A1Q9DKD6</accession>
<keyword evidence="4" id="KW-1185">Reference proteome</keyword>
<evidence type="ECO:0000313" key="3">
    <source>
        <dbReference type="EMBL" id="OLP95642.1"/>
    </source>
</evidence>
<keyword evidence="1" id="KW-0175">Coiled coil</keyword>
<comment type="caution">
    <text evidence="3">The sequence shown here is derived from an EMBL/GenBank/DDBJ whole genome shotgun (WGS) entry which is preliminary data.</text>
</comment>
<feature type="compositionally biased region" description="Basic and acidic residues" evidence="2">
    <location>
        <begin position="409"/>
        <end position="433"/>
    </location>
</feature>
<evidence type="ECO:0000256" key="1">
    <source>
        <dbReference type="SAM" id="Coils"/>
    </source>
</evidence>
<feature type="coiled-coil region" evidence="1">
    <location>
        <begin position="516"/>
        <end position="555"/>
    </location>
</feature>
<dbReference type="EMBL" id="LSRX01000496">
    <property type="protein sequence ID" value="OLP95642.1"/>
    <property type="molecule type" value="Genomic_DNA"/>
</dbReference>